<dbReference type="Pfam" id="PF00156">
    <property type="entry name" value="Pribosyltran"/>
    <property type="match status" value="1"/>
</dbReference>
<comment type="similarity">
    <text evidence="1">Belongs to the ComF/GntX family.</text>
</comment>
<evidence type="ECO:0000256" key="1">
    <source>
        <dbReference type="ARBA" id="ARBA00008007"/>
    </source>
</evidence>
<organism evidence="3 4">
    <name type="scientific">Alloalcanivorax gelatiniphagus</name>
    <dbReference type="NCBI Taxonomy" id="1194167"/>
    <lineage>
        <taxon>Bacteria</taxon>
        <taxon>Pseudomonadati</taxon>
        <taxon>Pseudomonadota</taxon>
        <taxon>Gammaproteobacteria</taxon>
        <taxon>Oceanospirillales</taxon>
        <taxon>Alcanivoracaceae</taxon>
        <taxon>Alloalcanivorax</taxon>
    </lineage>
</organism>
<dbReference type="PANTHER" id="PTHR47505:SF1">
    <property type="entry name" value="DNA UTILIZATION PROTEIN YHGH"/>
    <property type="match status" value="1"/>
</dbReference>
<dbReference type="SUPFAM" id="SSF53271">
    <property type="entry name" value="PRTase-like"/>
    <property type="match status" value="1"/>
</dbReference>
<name>A0ABY2XKQ2_9GAMM</name>
<dbReference type="InterPro" id="IPR000836">
    <property type="entry name" value="PRTase_dom"/>
</dbReference>
<evidence type="ECO:0000313" key="4">
    <source>
        <dbReference type="Proteomes" id="UP000739180"/>
    </source>
</evidence>
<sequence>MFFNLFEERIPANRCVLCARPEADALCAHCRRELERCCALSGPLCRCALPAPGLQPGELCGRCLRQPPGFRAGYCDWAYRFPLDRLINAYKHQGQLPVERALETLATGAPLPWPEADLLCPLPAHWRRRWVRGFDQAERLAAALARHWRRPLVPLLRRRRATPPQQGHGRAWRVRSLRHAFQALPASRGRRVLLVDDVITTGASLRAASHALYEAGAEEVRVWALARTLEGSHR</sequence>
<reference evidence="3 4" key="1">
    <citation type="submission" date="2019-05" db="EMBL/GenBank/DDBJ databases">
        <title>Genome of Alcanivorax gelatiniphagus, an oil degrading marine bacteria.</title>
        <authorList>
            <person name="Kwon K.K."/>
        </authorList>
    </citation>
    <scope>NUCLEOTIDE SEQUENCE [LARGE SCALE GENOMIC DNA]</scope>
    <source>
        <strain evidence="3 4">MEBiC 08158</strain>
    </source>
</reference>
<dbReference type="CDD" id="cd06223">
    <property type="entry name" value="PRTases_typeI"/>
    <property type="match status" value="1"/>
</dbReference>
<feature type="domain" description="Phosphoribosyltransferase" evidence="2">
    <location>
        <begin position="138"/>
        <end position="228"/>
    </location>
</feature>
<evidence type="ECO:0000313" key="3">
    <source>
        <dbReference type="EMBL" id="TMW11832.1"/>
    </source>
</evidence>
<dbReference type="EMBL" id="VCQT01000038">
    <property type="protein sequence ID" value="TMW11832.1"/>
    <property type="molecule type" value="Genomic_DNA"/>
</dbReference>
<dbReference type="RefSeq" id="WP_138772977.1">
    <property type="nucleotide sequence ID" value="NZ_VCQT01000038.1"/>
</dbReference>
<dbReference type="Gene3D" id="3.40.50.2020">
    <property type="match status" value="1"/>
</dbReference>
<keyword evidence="4" id="KW-1185">Reference proteome</keyword>
<comment type="caution">
    <text evidence="3">The sequence shown here is derived from an EMBL/GenBank/DDBJ whole genome shotgun (WGS) entry which is preliminary data.</text>
</comment>
<dbReference type="PANTHER" id="PTHR47505">
    <property type="entry name" value="DNA UTILIZATION PROTEIN YHGH"/>
    <property type="match status" value="1"/>
</dbReference>
<dbReference type="Proteomes" id="UP000739180">
    <property type="component" value="Unassembled WGS sequence"/>
</dbReference>
<dbReference type="InterPro" id="IPR029057">
    <property type="entry name" value="PRTase-like"/>
</dbReference>
<accession>A0ABY2XKQ2</accession>
<dbReference type="InterPro" id="IPR051910">
    <property type="entry name" value="ComF/GntX_DNA_util-trans"/>
</dbReference>
<proteinExistence type="inferred from homology"/>
<evidence type="ECO:0000259" key="2">
    <source>
        <dbReference type="Pfam" id="PF00156"/>
    </source>
</evidence>
<protein>
    <submittedName>
        <fullName evidence="3">ComF family protein</fullName>
    </submittedName>
</protein>
<gene>
    <name evidence="3" type="ORF">FGS76_12430</name>
</gene>